<comment type="similarity">
    <text evidence="2">Belongs to the DsbD family.</text>
</comment>
<evidence type="ECO:0000259" key="7">
    <source>
        <dbReference type="Pfam" id="PF02683"/>
    </source>
</evidence>
<keyword evidence="4 6" id="KW-1133">Transmembrane helix</keyword>
<feature type="transmembrane region" description="Helical" evidence="6">
    <location>
        <begin position="163"/>
        <end position="188"/>
    </location>
</feature>
<feature type="transmembrane region" description="Helical" evidence="6">
    <location>
        <begin position="200"/>
        <end position="220"/>
    </location>
</feature>
<evidence type="ECO:0000256" key="4">
    <source>
        <dbReference type="ARBA" id="ARBA00022989"/>
    </source>
</evidence>
<dbReference type="Pfam" id="PF02683">
    <property type="entry name" value="DsbD_TM"/>
    <property type="match status" value="1"/>
</dbReference>
<evidence type="ECO:0000256" key="2">
    <source>
        <dbReference type="ARBA" id="ARBA00006143"/>
    </source>
</evidence>
<accession>A0A839EDY3</accession>
<dbReference type="GO" id="GO:0016020">
    <property type="term" value="C:membrane"/>
    <property type="evidence" value="ECO:0007669"/>
    <property type="project" value="UniProtKB-SubCell"/>
</dbReference>
<name>A0A839EDY3_9MICO</name>
<protein>
    <submittedName>
        <fullName evidence="8">Cytochrome c biogenesis protein CcdA</fullName>
    </submittedName>
</protein>
<dbReference type="EMBL" id="JACGWX010000006">
    <property type="protein sequence ID" value="MBA8848632.1"/>
    <property type="molecule type" value="Genomic_DNA"/>
</dbReference>
<comment type="caution">
    <text evidence="8">The sequence shown here is derived from an EMBL/GenBank/DDBJ whole genome shotgun (WGS) entry which is preliminary data.</text>
</comment>
<feature type="transmembrane region" description="Helical" evidence="6">
    <location>
        <begin position="47"/>
        <end position="65"/>
    </location>
</feature>
<dbReference type="RefSeq" id="WP_182491413.1">
    <property type="nucleotide sequence ID" value="NZ_BAAAOV010000012.1"/>
</dbReference>
<evidence type="ECO:0000256" key="3">
    <source>
        <dbReference type="ARBA" id="ARBA00022692"/>
    </source>
</evidence>
<organism evidence="8 9">
    <name type="scientific">Microcella alkalica</name>
    <dbReference type="NCBI Taxonomy" id="355930"/>
    <lineage>
        <taxon>Bacteria</taxon>
        <taxon>Bacillati</taxon>
        <taxon>Actinomycetota</taxon>
        <taxon>Actinomycetes</taxon>
        <taxon>Micrococcales</taxon>
        <taxon>Microbacteriaceae</taxon>
        <taxon>Microcella</taxon>
    </lineage>
</organism>
<evidence type="ECO:0000256" key="5">
    <source>
        <dbReference type="ARBA" id="ARBA00023136"/>
    </source>
</evidence>
<evidence type="ECO:0000256" key="1">
    <source>
        <dbReference type="ARBA" id="ARBA00004141"/>
    </source>
</evidence>
<feature type="domain" description="Cytochrome C biogenesis protein transmembrane" evidence="7">
    <location>
        <begin position="6"/>
        <end position="216"/>
    </location>
</feature>
<reference evidence="8 9" key="1">
    <citation type="submission" date="2020-07" db="EMBL/GenBank/DDBJ databases">
        <title>Sequencing the genomes of 1000 actinobacteria strains.</title>
        <authorList>
            <person name="Klenk H.-P."/>
        </authorList>
    </citation>
    <scope>NUCLEOTIDE SEQUENCE [LARGE SCALE GENOMIC DNA]</scope>
    <source>
        <strain evidence="8 9">DSM 19663</strain>
    </source>
</reference>
<proteinExistence type="inferred from homology"/>
<sequence>MEGLALVALVAGVLTVAAPCVLPLLPIIVGGSIVADGADPRRAAARPYVIAGSLAVSVILFTLLLKVTTALLGVPPQVWQIVSGVIVILLGLNLLVPRVWESVLTRLGLGDRSNRALDSSVQRQSLGGDILTGAALGPVFTSCSPTYALIIATVLPVSVAEGVLYIVLYAIGLAIPLLLIGLAGRSAARRLGWLADPRGWFRRVTGVLFIVVGVVVIVGADKALQSAILDLGWYQPIADIEEWVRRLATGGG</sequence>
<keyword evidence="5 6" id="KW-0472">Membrane</keyword>
<dbReference type="PANTHER" id="PTHR31272:SF9">
    <property type="entry name" value="BLL1027 PROTEIN"/>
    <property type="match status" value="1"/>
</dbReference>
<dbReference type="PANTHER" id="PTHR31272">
    <property type="entry name" value="CYTOCHROME C-TYPE BIOGENESIS PROTEIN HI_1454-RELATED"/>
    <property type="match status" value="1"/>
</dbReference>
<evidence type="ECO:0000313" key="9">
    <source>
        <dbReference type="Proteomes" id="UP000585905"/>
    </source>
</evidence>
<dbReference type="InterPro" id="IPR051790">
    <property type="entry name" value="Cytochrome_c-biogenesis_DsbD"/>
</dbReference>
<gene>
    <name evidence="8" type="ORF">FHX53_002242</name>
</gene>
<feature type="transmembrane region" description="Helical" evidence="6">
    <location>
        <begin position="130"/>
        <end position="157"/>
    </location>
</feature>
<evidence type="ECO:0000313" key="8">
    <source>
        <dbReference type="EMBL" id="MBA8848632.1"/>
    </source>
</evidence>
<dbReference type="Proteomes" id="UP000585905">
    <property type="component" value="Unassembled WGS sequence"/>
</dbReference>
<feature type="transmembrane region" description="Helical" evidence="6">
    <location>
        <begin position="77"/>
        <end position="96"/>
    </location>
</feature>
<comment type="subcellular location">
    <subcellularLocation>
        <location evidence="1">Membrane</location>
        <topology evidence="1">Multi-pass membrane protein</topology>
    </subcellularLocation>
</comment>
<evidence type="ECO:0000256" key="6">
    <source>
        <dbReference type="SAM" id="Phobius"/>
    </source>
</evidence>
<keyword evidence="9" id="KW-1185">Reference proteome</keyword>
<dbReference type="InterPro" id="IPR003834">
    <property type="entry name" value="Cyt_c_assmbl_TM_dom"/>
</dbReference>
<dbReference type="GO" id="GO:0017004">
    <property type="term" value="P:cytochrome complex assembly"/>
    <property type="evidence" value="ECO:0007669"/>
    <property type="project" value="InterPro"/>
</dbReference>
<feature type="transmembrane region" description="Helical" evidence="6">
    <location>
        <begin position="6"/>
        <end position="35"/>
    </location>
</feature>
<dbReference type="AlphaFoldDB" id="A0A839EDY3"/>
<keyword evidence="3 6" id="KW-0812">Transmembrane</keyword>